<evidence type="ECO:0000313" key="1">
    <source>
        <dbReference type="EMBL" id="OCT74322.1"/>
    </source>
</evidence>
<accession>A0A974CK32</accession>
<dbReference type="AlphaFoldDB" id="A0A974CK32"/>
<name>A0A974CK32_XENLA</name>
<dbReference type="EMBL" id="CM004477">
    <property type="protein sequence ID" value="OCT74322.1"/>
    <property type="molecule type" value="Genomic_DNA"/>
</dbReference>
<gene>
    <name evidence="1" type="ORF">XELAEV_18033288mg</name>
</gene>
<protein>
    <submittedName>
        <fullName evidence="1">Uncharacterized protein</fullName>
    </submittedName>
</protein>
<reference evidence="2" key="1">
    <citation type="journal article" date="2016" name="Nature">
        <title>Genome evolution in the allotetraploid frog Xenopus laevis.</title>
        <authorList>
            <person name="Session A.M."/>
            <person name="Uno Y."/>
            <person name="Kwon T."/>
            <person name="Chapman J.A."/>
            <person name="Toyoda A."/>
            <person name="Takahashi S."/>
            <person name="Fukui A."/>
            <person name="Hikosaka A."/>
            <person name="Suzuki A."/>
            <person name="Kondo M."/>
            <person name="van Heeringen S.J."/>
            <person name="Quigley I."/>
            <person name="Heinz S."/>
            <person name="Ogino H."/>
            <person name="Ochi H."/>
            <person name="Hellsten U."/>
            <person name="Lyons J.B."/>
            <person name="Simakov O."/>
            <person name="Putnam N."/>
            <person name="Stites J."/>
            <person name="Kuroki Y."/>
            <person name="Tanaka T."/>
            <person name="Michiue T."/>
            <person name="Watanabe M."/>
            <person name="Bogdanovic O."/>
            <person name="Lister R."/>
            <person name="Georgiou G."/>
            <person name="Paranjpe S.S."/>
            <person name="van Kruijsbergen I."/>
            <person name="Shu S."/>
            <person name="Carlson J."/>
            <person name="Kinoshita T."/>
            <person name="Ohta Y."/>
            <person name="Mawaribuchi S."/>
            <person name="Jenkins J."/>
            <person name="Grimwood J."/>
            <person name="Schmutz J."/>
            <person name="Mitros T."/>
            <person name="Mozaffari S.V."/>
            <person name="Suzuki Y."/>
            <person name="Haramoto Y."/>
            <person name="Yamamoto T.S."/>
            <person name="Takagi C."/>
            <person name="Heald R."/>
            <person name="Miller K."/>
            <person name="Haudenschild C."/>
            <person name="Kitzman J."/>
            <person name="Nakayama T."/>
            <person name="Izutsu Y."/>
            <person name="Robert J."/>
            <person name="Fortriede J."/>
            <person name="Burns K."/>
            <person name="Lotay V."/>
            <person name="Karimi K."/>
            <person name="Yasuoka Y."/>
            <person name="Dichmann D.S."/>
            <person name="Flajnik M.F."/>
            <person name="Houston D.W."/>
            <person name="Shendure J."/>
            <person name="DuPasquier L."/>
            <person name="Vize P.D."/>
            <person name="Zorn A.M."/>
            <person name="Ito M."/>
            <person name="Marcotte E.M."/>
            <person name="Wallingford J.B."/>
            <person name="Ito Y."/>
            <person name="Asashima M."/>
            <person name="Ueno N."/>
            <person name="Matsuda Y."/>
            <person name="Veenstra G.J."/>
            <person name="Fujiyama A."/>
            <person name="Harland R.M."/>
            <person name="Taira M."/>
            <person name="Rokhsar D.S."/>
        </authorList>
    </citation>
    <scope>NUCLEOTIDE SEQUENCE [LARGE SCALE GENOMIC DNA]</scope>
    <source>
        <strain evidence="2">J</strain>
    </source>
</reference>
<sequence length="170" mass="19608">MPQPQRRRGVRRIRGPPYYMLPLPHLRLQHLSPNCPTLTANLCPFFRRLAQIQKTYSAAWRDLDSLCEIKAGDAYWPIMKGSLDISKVARDTTYESGVEFCEQIKCWAQSRLADQAVSIQDLTQDKAESVEKYQVRLLQVFYDLGFDIHNKSHSQMLSSSFVNGNTSRRV</sequence>
<proteinExistence type="predicted"/>
<evidence type="ECO:0000313" key="2">
    <source>
        <dbReference type="Proteomes" id="UP000694892"/>
    </source>
</evidence>
<dbReference type="Proteomes" id="UP000694892">
    <property type="component" value="Chromosome 6S"/>
</dbReference>
<organism evidence="1 2">
    <name type="scientific">Xenopus laevis</name>
    <name type="common">African clawed frog</name>
    <dbReference type="NCBI Taxonomy" id="8355"/>
    <lineage>
        <taxon>Eukaryota</taxon>
        <taxon>Metazoa</taxon>
        <taxon>Chordata</taxon>
        <taxon>Craniata</taxon>
        <taxon>Vertebrata</taxon>
        <taxon>Euteleostomi</taxon>
        <taxon>Amphibia</taxon>
        <taxon>Batrachia</taxon>
        <taxon>Anura</taxon>
        <taxon>Pipoidea</taxon>
        <taxon>Pipidae</taxon>
        <taxon>Xenopodinae</taxon>
        <taxon>Xenopus</taxon>
        <taxon>Xenopus</taxon>
    </lineage>
</organism>